<evidence type="ECO:0000256" key="1">
    <source>
        <dbReference type="SAM" id="SignalP"/>
    </source>
</evidence>
<dbReference type="PANTHER" id="PTHR34721:SF2">
    <property type="entry name" value="UPAR_LY6 DOMAIN-CONTAINING PROTEIN"/>
    <property type="match status" value="1"/>
</dbReference>
<comment type="caution">
    <text evidence="2">The sequence shown here is derived from an EMBL/GenBank/DDBJ whole genome shotgun (WGS) entry which is preliminary data.</text>
</comment>
<dbReference type="OrthoDB" id="5858699at2759"/>
<dbReference type="InterPro" id="IPR045860">
    <property type="entry name" value="Snake_toxin-like_sf"/>
</dbReference>
<dbReference type="SUPFAM" id="SSF57302">
    <property type="entry name" value="Snake toxin-like"/>
    <property type="match status" value="1"/>
</dbReference>
<name>A0A016SW78_9BILA</name>
<organism evidence="2 3">
    <name type="scientific">Ancylostoma ceylanicum</name>
    <dbReference type="NCBI Taxonomy" id="53326"/>
    <lineage>
        <taxon>Eukaryota</taxon>
        <taxon>Metazoa</taxon>
        <taxon>Ecdysozoa</taxon>
        <taxon>Nematoda</taxon>
        <taxon>Chromadorea</taxon>
        <taxon>Rhabditida</taxon>
        <taxon>Rhabditina</taxon>
        <taxon>Rhabditomorpha</taxon>
        <taxon>Strongyloidea</taxon>
        <taxon>Ancylostomatidae</taxon>
        <taxon>Ancylostomatinae</taxon>
        <taxon>Ancylostoma</taxon>
    </lineage>
</organism>
<keyword evidence="1" id="KW-0732">Signal</keyword>
<accession>A0A016SW78</accession>
<gene>
    <name evidence="2" type="primary">Acey_s0168.g163</name>
    <name evidence="2" type="ORF">Y032_0168g163</name>
</gene>
<feature type="chain" id="PRO_5001486891" description="ET module" evidence="1">
    <location>
        <begin position="20"/>
        <end position="109"/>
    </location>
</feature>
<dbReference type="AlphaFoldDB" id="A0A016SW78"/>
<evidence type="ECO:0000313" key="3">
    <source>
        <dbReference type="Proteomes" id="UP000024635"/>
    </source>
</evidence>
<sequence>MTSLRLVAVLLALVCVTVALQCYSGKYDKGQKPSVTTECSGKYCMTIEIKGDKSVYHQCDMTNACNKEGCEEGQNGDTKCCCSKNLCNSSSKLSALFTVVPIALMKLFV</sequence>
<keyword evidence="3" id="KW-1185">Reference proteome</keyword>
<dbReference type="PANTHER" id="PTHR34721">
    <property type="entry name" value="PROTEIN CBG09734"/>
    <property type="match status" value="1"/>
</dbReference>
<proteinExistence type="predicted"/>
<reference evidence="3" key="1">
    <citation type="journal article" date="2015" name="Nat. Genet.">
        <title>The genome and transcriptome of the zoonotic hookworm Ancylostoma ceylanicum identify infection-specific gene families.</title>
        <authorList>
            <person name="Schwarz E.M."/>
            <person name="Hu Y."/>
            <person name="Antoshechkin I."/>
            <person name="Miller M.M."/>
            <person name="Sternberg P.W."/>
            <person name="Aroian R.V."/>
        </authorList>
    </citation>
    <scope>NUCLEOTIDE SEQUENCE</scope>
    <source>
        <strain evidence="3">HY135</strain>
    </source>
</reference>
<dbReference type="EMBL" id="JARK01001504">
    <property type="protein sequence ID" value="EYB94667.1"/>
    <property type="molecule type" value="Genomic_DNA"/>
</dbReference>
<protein>
    <recommendedName>
        <fullName evidence="4">ET module</fullName>
    </recommendedName>
</protein>
<evidence type="ECO:0000313" key="2">
    <source>
        <dbReference type="EMBL" id="EYB94667.1"/>
    </source>
</evidence>
<dbReference type="Proteomes" id="UP000024635">
    <property type="component" value="Unassembled WGS sequence"/>
</dbReference>
<evidence type="ECO:0008006" key="4">
    <source>
        <dbReference type="Google" id="ProtNLM"/>
    </source>
</evidence>
<feature type="signal peptide" evidence="1">
    <location>
        <begin position="1"/>
        <end position="19"/>
    </location>
</feature>